<gene>
    <name evidence="1" type="ORF">Tci_032489</name>
</gene>
<sequence length="442" mass="51119">MYSCELCGNDAHYSYDCPPQVSFVYNQDLCFNQNFDKNFHELHQGFHNNTFVYLVIHHPPQETSVEMLQARENLMKSIQTFLKKFDYISLGERLIALLLAHERFSEIKQAFREEQHQPENIQELLRKLLNDLQVLNGILLERGEHATQISTPYWNCPVFYDDDDDDDEYSIQYREYLKNSFNAITPDLPIKEPDNSLSMGDEHLDTIPETKSNDVIKFSLEDLVPIPTESEGISDDTCEVPFCDNSHPLDVLNDQFELFSDFNDKCTSCEDFSPIKVLKEKFVTFSNPLFNSDDDFTSSDDESLSDEDVPKDNVKKISNPLFEFDDEYSSSDINPLFDEVLEDIKCKDSYDSNLNESTFLVTHLSDSNEDEYFTLGNNVELLLYCGPSTPIMSVVSILKGFTDKPPLKENDDLFDLESKDNDWKNILYDAPIDDLMTEDKIF</sequence>
<evidence type="ECO:0008006" key="2">
    <source>
        <dbReference type="Google" id="ProtNLM"/>
    </source>
</evidence>
<dbReference type="EMBL" id="BKCJ010004347">
    <property type="protein sequence ID" value="GEU60511.1"/>
    <property type="molecule type" value="Genomic_DNA"/>
</dbReference>
<protein>
    <recommendedName>
        <fullName evidence="2">CCHC-type domain-containing protein</fullName>
    </recommendedName>
</protein>
<dbReference type="AlphaFoldDB" id="A0A6L2LFC1"/>
<proteinExistence type="predicted"/>
<name>A0A6L2LFC1_TANCI</name>
<reference evidence="1" key="1">
    <citation type="journal article" date="2019" name="Sci. Rep.">
        <title>Draft genome of Tanacetum cinerariifolium, the natural source of mosquito coil.</title>
        <authorList>
            <person name="Yamashiro T."/>
            <person name="Shiraishi A."/>
            <person name="Satake H."/>
            <person name="Nakayama K."/>
        </authorList>
    </citation>
    <scope>NUCLEOTIDE SEQUENCE</scope>
</reference>
<evidence type="ECO:0000313" key="1">
    <source>
        <dbReference type="EMBL" id="GEU60511.1"/>
    </source>
</evidence>
<accession>A0A6L2LFC1</accession>
<comment type="caution">
    <text evidence="1">The sequence shown here is derived from an EMBL/GenBank/DDBJ whole genome shotgun (WGS) entry which is preliminary data.</text>
</comment>
<organism evidence="1">
    <name type="scientific">Tanacetum cinerariifolium</name>
    <name type="common">Dalmatian daisy</name>
    <name type="synonym">Chrysanthemum cinerariifolium</name>
    <dbReference type="NCBI Taxonomy" id="118510"/>
    <lineage>
        <taxon>Eukaryota</taxon>
        <taxon>Viridiplantae</taxon>
        <taxon>Streptophyta</taxon>
        <taxon>Embryophyta</taxon>
        <taxon>Tracheophyta</taxon>
        <taxon>Spermatophyta</taxon>
        <taxon>Magnoliopsida</taxon>
        <taxon>eudicotyledons</taxon>
        <taxon>Gunneridae</taxon>
        <taxon>Pentapetalae</taxon>
        <taxon>asterids</taxon>
        <taxon>campanulids</taxon>
        <taxon>Asterales</taxon>
        <taxon>Asteraceae</taxon>
        <taxon>Asteroideae</taxon>
        <taxon>Anthemideae</taxon>
        <taxon>Anthemidinae</taxon>
        <taxon>Tanacetum</taxon>
    </lineage>
</organism>